<proteinExistence type="predicted"/>
<dbReference type="VEuPathDB" id="FungiDB:F503_04209"/>
<dbReference type="Proteomes" id="UP000016923">
    <property type="component" value="Unassembled WGS sequence"/>
</dbReference>
<protein>
    <submittedName>
        <fullName evidence="1">Uncharacterized protein</fullName>
    </submittedName>
</protein>
<name>S3C744_OPHP1</name>
<dbReference type="eggNOG" id="ENOG502TMJA">
    <property type="taxonomic scope" value="Eukaryota"/>
</dbReference>
<evidence type="ECO:0000313" key="2">
    <source>
        <dbReference type="Proteomes" id="UP000016923"/>
    </source>
</evidence>
<dbReference type="STRING" id="1262450.S3C744"/>
<dbReference type="EMBL" id="KE148148">
    <property type="protein sequence ID" value="EPE08622.1"/>
    <property type="molecule type" value="Genomic_DNA"/>
</dbReference>
<keyword evidence="2" id="KW-1185">Reference proteome</keyword>
<organism evidence="1 2">
    <name type="scientific">Ophiostoma piceae (strain UAMH 11346)</name>
    <name type="common">Sap stain fungus</name>
    <dbReference type="NCBI Taxonomy" id="1262450"/>
    <lineage>
        <taxon>Eukaryota</taxon>
        <taxon>Fungi</taxon>
        <taxon>Dikarya</taxon>
        <taxon>Ascomycota</taxon>
        <taxon>Pezizomycotina</taxon>
        <taxon>Sordariomycetes</taxon>
        <taxon>Sordariomycetidae</taxon>
        <taxon>Ophiostomatales</taxon>
        <taxon>Ophiostomataceae</taxon>
        <taxon>Ophiostoma</taxon>
    </lineage>
</organism>
<gene>
    <name evidence="1" type="ORF">F503_04209</name>
</gene>
<reference evidence="1 2" key="1">
    <citation type="journal article" date="2013" name="BMC Genomics">
        <title>The genome and transcriptome of the pine saprophyte Ophiostoma piceae, and a comparison with the bark beetle-associated pine pathogen Grosmannia clavigera.</title>
        <authorList>
            <person name="Haridas S."/>
            <person name="Wang Y."/>
            <person name="Lim L."/>
            <person name="Massoumi Alamouti S."/>
            <person name="Jackman S."/>
            <person name="Docking R."/>
            <person name="Robertson G."/>
            <person name="Birol I."/>
            <person name="Bohlmann J."/>
            <person name="Breuil C."/>
        </authorList>
    </citation>
    <scope>NUCLEOTIDE SEQUENCE [LARGE SCALE GENOMIC DNA]</scope>
    <source>
        <strain evidence="1 2">UAMH 11346</strain>
    </source>
</reference>
<sequence length="177" mass="18495">MCGNDLPASAYAHRFGALAIMRPSAQTLSALSSSSAVSSPSSSPKRDLEQLSPLAGSVSFFNENDHGCHIATHVHFSPSGAVPSCPLLLSIGSSGSFGSIAITLDPSKETRSIRLSRPLHLHVGDDKDGNQGIIGHKITMQYGDTPAGRWTPADHMATTMAEGIVGFNSLPQKDALS</sequence>
<evidence type="ECO:0000313" key="1">
    <source>
        <dbReference type="EMBL" id="EPE08622.1"/>
    </source>
</evidence>
<accession>S3C744</accession>
<dbReference type="HOGENOM" id="CLU_1540232_0_0_1"/>
<dbReference type="OrthoDB" id="4158189at2759"/>
<dbReference type="AlphaFoldDB" id="S3C744"/>